<reference evidence="2" key="1">
    <citation type="submission" date="2021-06" db="EMBL/GenBank/DDBJ databases">
        <title>Parelaphostrongylus tenuis whole genome reference sequence.</title>
        <authorList>
            <person name="Garwood T.J."/>
            <person name="Larsen P.A."/>
            <person name="Fountain-Jones N.M."/>
            <person name="Garbe J.R."/>
            <person name="Macchietto M.G."/>
            <person name="Kania S.A."/>
            <person name="Gerhold R.W."/>
            <person name="Richards J.E."/>
            <person name="Wolf T.M."/>
        </authorList>
    </citation>
    <scope>NUCLEOTIDE SEQUENCE</scope>
    <source>
        <strain evidence="2">MNPRO001-30</strain>
        <tissue evidence="2">Meninges</tissue>
    </source>
</reference>
<dbReference type="GO" id="GO:0005829">
    <property type="term" value="C:cytosol"/>
    <property type="evidence" value="ECO:0007669"/>
    <property type="project" value="GOC"/>
</dbReference>
<dbReference type="GO" id="GO:0006886">
    <property type="term" value="P:intracellular protein transport"/>
    <property type="evidence" value="ECO:0007669"/>
    <property type="project" value="TreeGrafter"/>
</dbReference>
<proteinExistence type="predicted"/>
<feature type="region of interest" description="Disordered" evidence="1">
    <location>
        <begin position="30"/>
        <end position="50"/>
    </location>
</feature>
<dbReference type="Pfam" id="PF03635">
    <property type="entry name" value="Vps35"/>
    <property type="match status" value="1"/>
</dbReference>
<dbReference type="GO" id="GO:0030906">
    <property type="term" value="C:retromer, cargo-selective complex"/>
    <property type="evidence" value="ECO:0007669"/>
    <property type="project" value="InterPro"/>
</dbReference>
<dbReference type="PANTHER" id="PTHR11099:SF0">
    <property type="entry name" value="VACUOLAR PROTEIN SORTING-ASSOCIATED PROTEIN 35"/>
    <property type="match status" value="1"/>
</dbReference>
<keyword evidence="3" id="KW-1185">Reference proteome</keyword>
<dbReference type="PANTHER" id="PTHR11099">
    <property type="entry name" value="VACUOLAR SORTING PROTEIN 35"/>
    <property type="match status" value="1"/>
</dbReference>
<comment type="caution">
    <text evidence="2">The sequence shown here is derived from an EMBL/GenBank/DDBJ whole genome shotgun (WGS) entry which is preliminary data.</text>
</comment>
<gene>
    <name evidence="2" type="primary">VPS35_2</name>
    <name evidence="2" type="ORF">KIN20_029374</name>
</gene>
<evidence type="ECO:0000313" key="3">
    <source>
        <dbReference type="Proteomes" id="UP001196413"/>
    </source>
</evidence>
<organism evidence="2 3">
    <name type="scientific">Parelaphostrongylus tenuis</name>
    <name type="common">Meningeal worm</name>
    <dbReference type="NCBI Taxonomy" id="148309"/>
    <lineage>
        <taxon>Eukaryota</taxon>
        <taxon>Metazoa</taxon>
        <taxon>Ecdysozoa</taxon>
        <taxon>Nematoda</taxon>
        <taxon>Chromadorea</taxon>
        <taxon>Rhabditida</taxon>
        <taxon>Rhabditina</taxon>
        <taxon>Rhabditomorpha</taxon>
        <taxon>Strongyloidea</taxon>
        <taxon>Metastrongylidae</taxon>
        <taxon>Parelaphostrongylus</taxon>
    </lineage>
</organism>
<evidence type="ECO:0000313" key="2">
    <source>
        <dbReference type="EMBL" id="KAJ1368276.1"/>
    </source>
</evidence>
<dbReference type="InterPro" id="IPR005378">
    <property type="entry name" value="Vps35"/>
</dbReference>
<dbReference type="EMBL" id="JAHQIW010006133">
    <property type="protein sequence ID" value="KAJ1368276.1"/>
    <property type="molecule type" value="Genomic_DNA"/>
</dbReference>
<dbReference type="Proteomes" id="UP001196413">
    <property type="component" value="Unassembled WGS sequence"/>
</dbReference>
<dbReference type="GO" id="GO:0042147">
    <property type="term" value="P:retrograde transport, endosome to Golgi"/>
    <property type="evidence" value="ECO:0007669"/>
    <property type="project" value="InterPro"/>
</dbReference>
<accession>A0AAD5R2J1</accession>
<dbReference type="AlphaFoldDB" id="A0AAD5R2J1"/>
<sequence>MCRGVQNPLRGLFLRNYLLQSTRTLLPDSPDLNNVDVNDLPESDKEPQECDGTVSDAVHFVLVNFAEMNKLWVRMQHQGPSREREKREKDRLELRILVGTNLVRLSQLENLTEEMYVKEVLPSILEQVVSCRDRISQEYLMECVIQVFGDDFHLATLNEFLQACGDLVPEVNVKNILIALIERLAIFASNPEGKGIPDEIQLFDIFLNKLRTS</sequence>
<name>A0AAD5R2J1_PARTN</name>
<dbReference type="GO" id="GO:0005770">
    <property type="term" value="C:late endosome"/>
    <property type="evidence" value="ECO:0007669"/>
    <property type="project" value="TreeGrafter"/>
</dbReference>
<protein>
    <submittedName>
        <fullName evidence="2">Vacuolar protein sorting-associated protein 35</fullName>
    </submittedName>
</protein>
<evidence type="ECO:0000256" key="1">
    <source>
        <dbReference type="SAM" id="MobiDB-lite"/>
    </source>
</evidence>